<evidence type="ECO:0000256" key="3">
    <source>
        <dbReference type="SAM" id="MobiDB-lite"/>
    </source>
</evidence>
<dbReference type="Pfam" id="PF02961">
    <property type="entry name" value="SAM_BAF"/>
    <property type="match status" value="1"/>
</dbReference>
<evidence type="ECO:0000313" key="5">
    <source>
        <dbReference type="Proteomes" id="UP001353858"/>
    </source>
</evidence>
<dbReference type="Gene3D" id="1.10.150.40">
    <property type="entry name" value="Barrier-to-autointegration factor, BAF"/>
    <property type="match status" value="1"/>
</dbReference>
<organism evidence="4 5">
    <name type="scientific">Aquatica leii</name>
    <dbReference type="NCBI Taxonomy" id="1421715"/>
    <lineage>
        <taxon>Eukaryota</taxon>
        <taxon>Metazoa</taxon>
        <taxon>Ecdysozoa</taxon>
        <taxon>Arthropoda</taxon>
        <taxon>Hexapoda</taxon>
        <taxon>Insecta</taxon>
        <taxon>Pterygota</taxon>
        <taxon>Neoptera</taxon>
        <taxon>Endopterygota</taxon>
        <taxon>Coleoptera</taxon>
        <taxon>Polyphaga</taxon>
        <taxon>Elateriformia</taxon>
        <taxon>Elateroidea</taxon>
        <taxon>Lampyridae</taxon>
        <taxon>Luciolinae</taxon>
        <taxon>Aquatica</taxon>
    </lineage>
</organism>
<reference evidence="5" key="1">
    <citation type="submission" date="2023-01" db="EMBL/GenBank/DDBJ databases">
        <title>Key to firefly adult light organ development and bioluminescence: homeobox transcription factors regulate luciferase expression and transportation to peroxisome.</title>
        <authorList>
            <person name="Fu X."/>
        </authorList>
    </citation>
    <scope>NUCLEOTIDE SEQUENCE [LARGE SCALE GENOMIC DNA]</scope>
</reference>
<feature type="region of interest" description="Disordered" evidence="3">
    <location>
        <begin position="1"/>
        <end position="22"/>
    </location>
</feature>
<evidence type="ECO:0000256" key="1">
    <source>
        <dbReference type="ARBA" id="ARBA00004123"/>
    </source>
</evidence>
<protein>
    <recommendedName>
        <fullName evidence="6">Barrier-to-autointegration factor</fullName>
    </recommendedName>
</protein>
<dbReference type="AlphaFoldDB" id="A0AAN7QPF3"/>
<dbReference type="GO" id="GO:0003677">
    <property type="term" value="F:DNA binding"/>
    <property type="evidence" value="ECO:0007669"/>
    <property type="project" value="InterPro"/>
</dbReference>
<sequence>MTTIKHENIVNEPMGNKPVGKLPGVGPTLSGRMVHGGYEKASQIYGQYLVLNRDHVRFENWMKDNFRADRRHAGNCSKALEEYYTHFN</sequence>
<dbReference type="InterPro" id="IPR051387">
    <property type="entry name" value="BAF"/>
</dbReference>
<dbReference type="InterPro" id="IPR004122">
    <property type="entry name" value="BAF_prot"/>
</dbReference>
<dbReference type="GO" id="GO:0000793">
    <property type="term" value="C:condensed chromosome"/>
    <property type="evidence" value="ECO:0007669"/>
    <property type="project" value="TreeGrafter"/>
</dbReference>
<comment type="subcellular location">
    <subcellularLocation>
        <location evidence="1">Nucleus</location>
    </subcellularLocation>
</comment>
<dbReference type="PANTHER" id="PTHR47507">
    <property type="entry name" value="BARRIER TO AUTOINTEGRATION FACTOR 2"/>
    <property type="match status" value="1"/>
</dbReference>
<dbReference type="GO" id="GO:0051276">
    <property type="term" value="P:chromosome organization"/>
    <property type="evidence" value="ECO:0007669"/>
    <property type="project" value="TreeGrafter"/>
</dbReference>
<dbReference type="SMART" id="SM01023">
    <property type="entry name" value="BAF"/>
    <property type="match status" value="1"/>
</dbReference>
<keyword evidence="5" id="KW-1185">Reference proteome</keyword>
<evidence type="ECO:0000256" key="2">
    <source>
        <dbReference type="ARBA" id="ARBA00023242"/>
    </source>
</evidence>
<dbReference type="EMBL" id="JARPUR010000001">
    <property type="protein sequence ID" value="KAK4887778.1"/>
    <property type="molecule type" value="Genomic_DNA"/>
</dbReference>
<dbReference type="GO" id="GO:0005634">
    <property type="term" value="C:nucleus"/>
    <property type="evidence" value="ECO:0007669"/>
    <property type="project" value="UniProtKB-SubCell"/>
</dbReference>
<keyword evidence="2" id="KW-0539">Nucleus</keyword>
<name>A0AAN7QPF3_9COLE</name>
<dbReference type="InterPro" id="IPR036617">
    <property type="entry name" value="BAF_sf"/>
</dbReference>
<gene>
    <name evidence="4" type="ORF">RN001_004049</name>
</gene>
<dbReference type="Proteomes" id="UP001353858">
    <property type="component" value="Unassembled WGS sequence"/>
</dbReference>
<evidence type="ECO:0000313" key="4">
    <source>
        <dbReference type="EMBL" id="KAK4887778.1"/>
    </source>
</evidence>
<dbReference type="SUPFAM" id="SSF47798">
    <property type="entry name" value="Barrier-to-autointegration factor, BAF"/>
    <property type="match status" value="1"/>
</dbReference>
<dbReference type="PANTHER" id="PTHR47507:SF6">
    <property type="entry name" value="BARRIER-TO-AUTOINTEGRATION FACTOR"/>
    <property type="match status" value="1"/>
</dbReference>
<comment type="caution">
    <text evidence="4">The sequence shown here is derived from an EMBL/GenBank/DDBJ whole genome shotgun (WGS) entry which is preliminary data.</text>
</comment>
<proteinExistence type="predicted"/>
<evidence type="ECO:0008006" key="6">
    <source>
        <dbReference type="Google" id="ProtNLM"/>
    </source>
</evidence>
<accession>A0AAN7QPF3</accession>